<dbReference type="AlphaFoldDB" id="A0A812B8V0"/>
<dbReference type="EMBL" id="CAHIKZ030000397">
    <property type="protein sequence ID" value="CAE1172095.1"/>
    <property type="molecule type" value="Genomic_DNA"/>
</dbReference>
<accession>A0A812B8V0</accession>
<feature type="chain" id="PRO_5033022554" description="Secreted protein" evidence="2">
    <location>
        <begin position="23"/>
        <end position="206"/>
    </location>
</feature>
<sequence length="206" mass="22236">MFLSVLLLTGLLWCLFFSTGGGTLEGSLFHLHLMQLIVPPAGVAAESASVVGTPALLPFFLPVAAADDSFQRLLVLTAACRCSLLPKPPLPCFPPPPPPFIPADVVAAWDVRLSLVFLPPPPSTPCCHPSSFPFLAPHYFSTGACFFVHILAKSVRKDSHSTVVLLRKSPGAVEVRREKSKGNFSGPFRHSGRVFPPQETVQEIKQ</sequence>
<gene>
    <name evidence="3" type="ORF">SPHA_11895</name>
</gene>
<proteinExistence type="predicted"/>
<comment type="caution">
    <text evidence="3">The sequence shown here is derived from an EMBL/GenBank/DDBJ whole genome shotgun (WGS) entry which is preliminary data.</text>
</comment>
<evidence type="ECO:0000313" key="3">
    <source>
        <dbReference type="EMBL" id="CAE1172095.1"/>
    </source>
</evidence>
<reference evidence="3" key="1">
    <citation type="submission" date="2021-01" db="EMBL/GenBank/DDBJ databases">
        <authorList>
            <person name="Li R."/>
            <person name="Bekaert M."/>
        </authorList>
    </citation>
    <scope>NUCLEOTIDE SEQUENCE</scope>
    <source>
        <strain evidence="3">Farmed</strain>
    </source>
</reference>
<organism evidence="3 4">
    <name type="scientific">Acanthosepion pharaonis</name>
    <name type="common">Pharaoh cuttlefish</name>
    <name type="synonym">Sepia pharaonis</name>
    <dbReference type="NCBI Taxonomy" id="158019"/>
    <lineage>
        <taxon>Eukaryota</taxon>
        <taxon>Metazoa</taxon>
        <taxon>Spiralia</taxon>
        <taxon>Lophotrochozoa</taxon>
        <taxon>Mollusca</taxon>
        <taxon>Cephalopoda</taxon>
        <taxon>Coleoidea</taxon>
        <taxon>Decapodiformes</taxon>
        <taxon>Sepiida</taxon>
        <taxon>Sepiina</taxon>
        <taxon>Sepiidae</taxon>
        <taxon>Acanthosepion</taxon>
    </lineage>
</organism>
<keyword evidence="2" id="KW-0732">Signal</keyword>
<name>A0A812B8V0_ACAPH</name>
<evidence type="ECO:0000256" key="2">
    <source>
        <dbReference type="SAM" id="SignalP"/>
    </source>
</evidence>
<keyword evidence="4" id="KW-1185">Reference proteome</keyword>
<evidence type="ECO:0008006" key="5">
    <source>
        <dbReference type="Google" id="ProtNLM"/>
    </source>
</evidence>
<dbReference type="Proteomes" id="UP000597762">
    <property type="component" value="Unassembled WGS sequence"/>
</dbReference>
<evidence type="ECO:0000256" key="1">
    <source>
        <dbReference type="SAM" id="MobiDB-lite"/>
    </source>
</evidence>
<feature type="signal peptide" evidence="2">
    <location>
        <begin position="1"/>
        <end position="22"/>
    </location>
</feature>
<protein>
    <recommendedName>
        <fullName evidence="5">Secreted protein</fullName>
    </recommendedName>
</protein>
<evidence type="ECO:0000313" key="4">
    <source>
        <dbReference type="Proteomes" id="UP000597762"/>
    </source>
</evidence>
<feature type="region of interest" description="Disordered" evidence="1">
    <location>
        <begin position="177"/>
        <end position="206"/>
    </location>
</feature>